<dbReference type="InterPro" id="IPR016181">
    <property type="entry name" value="Acyl_CoA_acyltransferase"/>
</dbReference>
<proteinExistence type="predicted"/>
<dbReference type="Gene3D" id="3.40.630.30">
    <property type="match status" value="1"/>
</dbReference>
<organism evidence="2 3">
    <name type="scientific">Chlorella vulgaris</name>
    <name type="common">Green alga</name>
    <dbReference type="NCBI Taxonomy" id="3077"/>
    <lineage>
        <taxon>Eukaryota</taxon>
        <taxon>Viridiplantae</taxon>
        <taxon>Chlorophyta</taxon>
        <taxon>core chlorophytes</taxon>
        <taxon>Trebouxiophyceae</taxon>
        <taxon>Chlorellales</taxon>
        <taxon>Chlorellaceae</taxon>
        <taxon>Chlorella clade</taxon>
        <taxon>Chlorella</taxon>
    </lineage>
</organism>
<dbReference type="Pfam" id="PF13673">
    <property type="entry name" value="Acetyltransf_10"/>
    <property type="match status" value="1"/>
</dbReference>
<dbReference type="InterPro" id="IPR000182">
    <property type="entry name" value="GNAT_dom"/>
</dbReference>
<dbReference type="EMBL" id="SIDB01000002">
    <property type="protein sequence ID" value="KAI3435521.1"/>
    <property type="molecule type" value="Genomic_DNA"/>
</dbReference>
<sequence length="231" mass="24608">MSSIPDGYEIRRATAADVTALGKLYAAAFEANQAYRYVFTGTPTTPAPPGALQWLFERRVRLLLLRECPLLVLCQTSPPCSVVAAAALIPRARKPGMMHMVRVGILSWPLYWGMPSLKRALSMGSELTQAAESPTGPLAGLAVGGELVLMAVQPDWQGQGLGLHLLTGALAVWDADFGGGGGLLLETQLESAVSMYTKAGFQVCGQQTQHPAGQFTNYIMHRPTPSAAALE</sequence>
<comment type="caution">
    <text evidence="2">The sequence shown here is derived from an EMBL/GenBank/DDBJ whole genome shotgun (WGS) entry which is preliminary data.</text>
</comment>
<dbReference type="PROSITE" id="PS51186">
    <property type="entry name" value="GNAT"/>
    <property type="match status" value="1"/>
</dbReference>
<reference evidence="2" key="2">
    <citation type="submission" date="2020-11" db="EMBL/GenBank/DDBJ databases">
        <authorList>
            <person name="Cecchin M."/>
            <person name="Marcolungo L."/>
            <person name="Rossato M."/>
            <person name="Girolomoni L."/>
            <person name="Cosentino E."/>
            <person name="Cuine S."/>
            <person name="Li-Beisson Y."/>
            <person name="Delledonne M."/>
            <person name="Ballottari M."/>
        </authorList>
    </citation>
    <scope>NUCLEOTIDE SEQUENCE</scope>
    <source>
        <strain evidence="2">211/11P</strain>
        <tissue evidence="2">Whole cell</tissue>
    </source>
</reference>
<evidence type="ECO:0000313" key="3">
    <source>
        <dbReference type="Proteomes" id="UP001055712"/>
    </source>
</evidence>
<keyword evidence="3" id="KW-1185">Reference proteome</keyword>
<feature type="domain" description="N-acetyltransferase" evidence="1">
    <location>
        <begin position="87"/>
        <end position="225"/>
    </location>
</feature>
<dbReference type="OrthoDB" id="512662at2759"/>
<dbReference type="PANTHER" id="PTHR42791">
    <property type="entry name" value="GNAT FAMILY ACETYLTRANSFERASE"/>
    <property type="match status" value="1"/>
</dbReference>
<dbReference type="InterPro" id="IPR052523">
    <property type="entry name" value="Trichothecene_AcTrans"/>
</dbReference>
<evidence type="ECO:0000259" key="1">
    <source>
        <dbReference type="PROSITE" id="PS51186"/>
    </source>
</evidence>
<dbReference type="AlphaFoldDB" id="A0A9D4TUL7"/>
<dbReference type="PANTHER" id="PTHR42791:SF1">
    <property type="entry name" value="N-ACETYLTRANSFERASE DOMAIN-CONTAINING PROTEIN"/>
    <property type="match status" value="1"/>
</dbReference>
<evidence type="ECO:0000313" key="2">
    <source>
        <dbReference type="EMBL" id="KAI3435521.1"/>
    </source>
</evidence>
<reference evidence="2" key="1">
    <citation type="journal article" date="2019" name="Plant J.">
        <title>Chlorella vulgaris genome assembly and annotation reveals the molecular basis for metabolic acclimation to high light conditions.</title>
        <authorList>
            <person name="Cecchin M."/>
            <person name="Marcolungo L."/>
            <person name="Rossato M."/>
            <person name="Girolomoni L."/>
            <person name="Cosentino E."/>
            <person name="Cuine S."/>
            <person name="Li-Beisson Y."/>
            <person name="Delledonne M."/>
            <person name="Ballottari M."/>
        </authorList>
    </citation>
    <scope>NUCLEOTIDE SEQUENCE</scope>
    <source>
        <strain evidence="2">211/11P</strain>
    </source>
</reference>
<dbReference type="SUPFAM" id="SSF55729">
    <property type="entry name" value="Acyl-CoA N-acyltransferases (Nat)"/>
    <property type="match status" value="1"/>
</dbReference>
<accession>A0A9D4TUL7</accession>
<protein>
    <recommendedName>
        <fullName evidence="1">N-acetyltransferase domain-containing protein</fullName>
    </recommendedName>
</protein>
<dbReference type="Proteomes" id="UP001055712">
    <property type="component" value="Unassembled WGS sequence"/>
</dbReference>
<name>A0A9D4TUL7_CHLVU</name>
<gene>
    <name evidence="2" type="ORF">D9Q98_001587</name>
</gene>
<dbReference type="GO" id="GO:0016747">
    <property type="term" value="F:acyltransferase activity, transferring groups other than amino-acyl groups"/>
    <property type="evidence" value="ECO:0007669"/>
    <property type="project" value="InterPro"/>
</dbReference>